<keyword evidence="2" id="KW-1185">Reference proteome</keyword>
<dbReference type="Proteomes" id="UP000266673">
    <property type="component" value="Unassembled WGS sequence"/>
</dbReference>
<evidence type="ECO:0000313" key="2">
    <source>
        <dbReference type="Proteomes" id="UP000266673"/>
    </source>
</evidence>
<accession>A0A397U795</accession>
<gene>
    <name evidence="1" type="ORF">C2G38_2217854</name>
</gene>
<dbReference type="OrthoDB" id="2432510at2759"/>
<sequence length="156" mass="18442">MTKDTEFAEDDYESIIINLDSLIKYIDRSTIQKVWHVITIEQNKEHFVVICKDDNHLCIYEAAISIINKKNLLDSNEPVYEHQIAMNYSFLNEIWQTQIILDTVKQNMNRQVKYNQGFGYAKKAVKLALETGLENELNKLLQNWIKEMEKKFIVIK</sequence>
<proteinExistence type="predicted"/>
<protein>
    <submittedName>
        <fullName evidence="1">Uncharacterized protein</fullName>
    </submittedName>
</protein>
<name>A0A397U795_9GLOM</name>
<organism evidence="1 2">
    <name type="scientific">Gigaspora rosea</name>
    <dbReference type="NCBI Taxonomy" id="44941"/>
    <lineage>
        <taxon>Eukaryota</taxon>
        <taxon>Fungi</taxon>
        <taxon>Fungi incertae sedis</taxon>
        <taxon>Mucoromycota</taxon>
        <taxon>Glomeromycotina</taxon>
        <taxon>Glomeromycetes</taxon>
        <taxon>Diversisporales</taxon>
        <taxon>Gigasporaceae</taxon>
        <taxon>Gigaspora</taxon>
    </lineage>
</organism>
<dbReference type="AlphaFoldDB" id="A0A397U795"/>
<evidence type="ECO:0000313" key="1">
    <source>
        <dbReference type="EMBL" id="RIB06142.1"/>
    </source>
</evidence>
<reference evidence="1 2" key="1">
    <citation type="submission" date="2018-06" db="EMBL/GenBank/DDBJ databases">
        <title>Comparative genomics reveals the genomic features of Rhizophagus irregularis, R. cerebriforme, R. diaphanum and Gigaspora rosea, and their symbiotic lifestyle signature.</title>
        <authorList>
            <person name="Morin E."/>
            <person name="San Clemente H."/>
            <person name="Chen E.C.H."/>
            <person name="De La Providencia I."/>
            <person name="Hainaut M."/>
            <person name="Kuo A."/>
            <person name="Kohler A."/>
            <person name="Murat C."/>
            <person name="Tang N."/>
            <person name="Roy S."/>
            <person name="Loubradou J."/>
            <person name="Henrissat B."/>
            <person name="Grigoriev I.V."/>
            <person name="Corradi N."/>
            <person name="Roux C."/>
            <person name="Martin F.M."/>
        </authorList>
    </citation>
    <scope>NUCLEOTIDE SEQUENCE [LARGE SCALE GENOMIC DNA]</scope>
    <source>
        <strain evidence="1 2">DAOM 194757</strain>
    </source>
</reference>
<dbReference type="STRING" id="44941.A0A397U795"/>
<comment type="caution">
    <text evidence="1">The sequence shown here is derived from an EMBL/GenBank/DDBJ whole genome shotgun (WGS) entry which is preliminary data.</text>
</comment>
<dbReference type="EMBL" id="QKWP01001862">
    <property type="protein sequence ID" value="RIB06142.1"/>
    <property type="molecule type" value="Genomic_DNA"/>
</dbReference>